<feature type="transmembrane region" description="Helical" evidence="1">
    <location>
        <begin position="134"/>
        <end position="155"/>
    </location>
</feature>
<dbReference type="AlphaFoldDB" id="A0A7D5XC97"/>
<dbReference type="Proteomes" id="UP000510821">
    <property type="component" value="Chromosome"/>
</dbReference>
<keyword evidence="1" id="KW-1133">Transmembrane helix</keyword>
<evidence type="ECO:0000313" key="3">
    <source>
        <dbReference type="Proteomes" id="UP000510821"/>
    </source>
</evidence>
<proteinExistence type="predicted"/>
<accession>A0A7D5XC97</accession>
<evidence type="ECO:0000313" key="2">
    <source>
        <dbReference type="EMBL" id="QLJ52865.1"/>
    </source>
</evidence>
<dbReference type="KEGG" id="flt:Sv326_0690"/>
<protein>
    <submittedName>
        <fullName evidence="2">Uncharacterized protein</fullName>
    </submittedName>
</protein>
<keyword evidence="1" id="KW-0812">Transmembrane</keyword>
<organism evidence="2 3">
    <name type="scientific">Fermentimicrarchaeum limneticum</name>
    <dbReference type="NCBI Taxonomy" id="2795018"/>
    <lineage>
        <taxon>Archaea</taxon>
        <taxon>Candidatus Micrarchaeota</taxon>
        <taxon>Candidatus Fermentimicrarchaeales</taxon>
        <taxon>Candidatus Fermentimicrarchaeaceae</taxon>
        <taxon>Candidatus Fermentimicrarchaeum</taxon>
    </lineage>
</organism>
<keyword evidence="1" id="KW-0472">Membrane</keyword>
<name>A0A7D5XC97_FERL1</name>
<gene>
    <name evidence="2" type="ORF">Sv326_0690</name>
</gene>
<evidence type="ECO:0000256" key="1">
    <source>
        <dbReference type="SAM" id="Phobius"/>
    </source>
</evidence>
<sequence length="161" mass="17522">MHATVKNTANVDAVFGAYSNCSTGSIQNFGVPANGEVNITFFVATSRAFKGMCELTVYDVNSADHKTSAPFWIEFEKYCPITCGGTFVLDNSGDNCQCVCPLKEKEGYTIDTANCAYKPVSNSAMNWSTILNPYLFICGAILLLVVVLFVGILIGRKFIKK</sequence>
<reference evidence="3" key="1">
    <citation type="submission" date="2020-07" db="EMBL/GenBank/DDBJ databases">
        <title>Metabolic diversity and evolutionary history of the archaeal phylum ###Micrarchaeota### uncovered from a freshwater lake metagenome.</title>
        <authorList>
            <person name="Kadnikov V.V."/>
            <person name="Savvichev A.S."/>
            <person name="Mardanov A.V."/>
            <person name="Beletsky A.V."/>
            <person name="Chupakov A.V."/>
            <person name="Kokryatskaya N.M."/>
            <person name="Pimenov N.V."/>
            <person name="Ravin N.V."/>
        </authorList>
    </citation>
    <scope>NUCLEOTIDE SEQUENCE [LARGE SCALE GENOMIC DNA]</scope>
</reference>
<dbReference type="EMBL" id="CP058998">
    <property type="protein sequence ID" value="QLJ52865.1"/>
    <property type="molecule type" value="Genomic_DNA"/>
</dbReference>